<name>A0A2U1B747_9BACT</name>
<evidence type="ECO:0000259" key="10">
    <source>
        <dbReference type="Pfam" id="PF02874"/>
    </source>
</evidence>
<accession>A0A2U1B747</accession>
<dbReference type="GO" id="GO:0046961">
    <property type="term" value="F:proton-transporting ATPase activity, rotational mechanism"/>
    <property type="evidence" value="ECO:0007669"/>
    <property type="project" value="InterPro"/>
</dbReference>
<gene>
    <name evidence="8" type="primary">atpA</name>
    <name evidence="12" type="ORF">C8D82_10621</name>
</gene>
<dbReference type="PANTHER" id="PTHR43607:SF1">
    <property type="entry name" value="H(+)-TRANSPORTING TWO-SECTOR ATPASE"/>
    <property type="match status" value="1"/>
</dbReference>
<dbReference type="PANTHER" id="PTHR43607">
    <property type="entry name" value="V-TYPE PROTON ATPASE CATALYTIC SUBUNIT A"/>
    <property type="match status" value="1"/>
</dbReference>
<dbReference type="Pfam" id="PF00006">
    <property type="entry name" value="ATP-synt_ab"/>
    <property type="match status" value="1"/>
</dbReference>
<feature type="binding site" evidence="8">
    <location>
        <begin position="241"/>
        <end position="248"/>
    </location>
    <ligand>
        <name>ATP</name>
        <dbReference type="ChEBI" id="CHEBI:30616"/>
    </ligand>
</feature>
<dbReference type="GO" id="GO:0005524">
    <property type="term" value="F:ATP binding"/>
    <property type="evidence" value="ECO:0007669"/>
    <property type="project" value="UniProtKB-UniRule"/>
</dbReference>
<dbReference type="PROSITE" id="PS00152">
    <property type="entry name" value="ATPASE_ALPHA_BETA"/>
    <property type="match status" value="1"/>
</dbReference>
<keyword evidence="4 8" id="KW-0067">ATP-binding</keyword>
<dbReference type="Gene3D" id="2.40.50.100">
    <property type="match status" value="1"/>
</dbReference>
<dbReference type="RefSeq" id="WP_116883139.1">
    <property type="nucleotide sequence ID" value="NZ_CABMMC010000114.1"/>
</dbReference>
<organism evidence="12 13">
    <name type="scientific">Victivallis vadensis</name>
    <dbReference type="NCBI Taxonomy" id="172901"/>
    <lineage>
        <taxon>Bacteria</taxon>
        <taxon>Pseudomonadati</taxon>
        <taxon>Lentisphaerota</taxon>
        <taxon>Lentisphaeria</taxon>
        <taxon>Victivallales</taxon>
        <taxon>Victivallaceae</taxon>
        <taxon>Victivallis</taxon>
    </lineage>
</organism>
<evidence type="ECO:0000313" key="13">
    <source>
        <dbReference type="Proteomes" id="UP000245959"/>
    </source>
</evidence>
<keyword evidence="8" id="KW-0066">ATP synthesis</keyword>
<comment type="catalytic activity">
    <reaction evidence="8">
        <text>ATP + H2O + 4 H(+)(in) = ADP + phosphate + 5 H(+)(out)</text>
        <dbReference type="Rhea" id="RHEA:57720"/>
        <dbReference type="ChEBI" id="CHEBI:15377"/>
        <dbReference type="ChEBI" id="CHEBI:15378"/>
        <dbReference type="ChEBI" id="CHEBI:30616"/>
        <dbReference type="ChEBI" id="CHEBI:43474"/>
        <dbReference type="ChEBI" id="CHEBI:456216"/>
        <dbReference type="EC" id="7.1.2.2"/>
    </reaction>
</comment>
<dbReference type="NCBIfam" id="NF003220">
    <property type="entry name" value="PRK04192.1"/>
    <property type="match status" value="1"/>
</dbReference>
<evidence type="ECO:0000256" key="8">
    <source>
        <dbReference type="HAMAP-Rule" id="MF_00309"/>
    </source>
</evidence>
<dbReference type="InterPro" id="IPR024034">
    <property type="entry name" value="ATPase_F1/V1_b/a_C"/>
</dbReference>
<dbReference type="Gene3D" id="2.30.30.650">
    <property type="match status" value="1"/>
</dbReference>
<evidence type="ECO:0000256" key="3">
    <source>
        <dbReference type="ARBA" id="ARBA00022741"/>
    </source>
</evidence>
<keyword evidence="5 8" id="KW-1278">Translocase</keyword>
<dbReference type="InterPro" id="IPR020003">
    <property type="entry name" value="ATPase_a/bsu_AS"/>
</dbReference>
<evidence type="ECO:0000259" key="9">
    <source>
        <dbReference type="Pfam" id="PF00006"/>
    </source>
</evidence>
<dbReference type="EMBL" id="QEKH01000006">
    <property type="protein sequence ID" value="PVY44504.1"/>
    <property type="molecule type" value="Genomic_DNA"/>
</dbReference>
<dbReference type="Proteomes" id="UP000245959">
    <property type="component" value="Unassembled WGS sequence"/>
</dbReference>
<evidence type="ECO:0000256" key="1">
    <source>
        <dbReference type="ARBA" id="ARBA00008936"/>
    </source>
</evidence>
<sequence>MPEVKSTQKVVGVNGNMMTVEFTDRVMQNEVAFAKVGDTRLKCEVIRVRGNRADLQVFESTNGLKVGDEVEFTDELLSVELGPGLLKQVYDGLQNPLNLLAEQSGFFLKRGLYLRALDRDVKWAFTPIAKPGDKVRPGDRIGHVPEGIIKHYIMVPLAWKGEWTLQTVAAPGEYTIDEVMAVAVNDQGESRRITMTQFWPVKIPITDYSEKLLPERTMITQQRTIDTFFPVAVGGTFCTPGPFGAGKTVLQHAISRYAEADVVIIAACGERAGEVVEILREFPELEDPKTGQPLINRSIIICNTSSMPVAAREASVYTAVTLAEYYRQMGLNTLLLADSTSRWAQALREMSGRLEEIPGEEAFPAYLESLIASFYERAGLVRLRTGEEGSVTIGGAVSPAGGNFEEPVTQATLKVVGAFLGLSRERSDARRYPAIHPLDSWSKYRSVVDRKELDYARGILRQGSEVNQMMKVIGEEGTSLDDFVVYLKSEFLDYVYLQQNTFDAVDGATGAERQRYMFDRISKVLEGSFTLPDKDTARRYFLELRQMFMDLNYLPMDSEEFKRQEAGIEAKIAERSSANA</sequence>
<dbReference type="GO" id="GO:0042777">
    <property type="term" value="P:proton motive force-driven plasma membrane ATP synthesis"/>
    <property type="evidence" value="ECO:0007669"/>
    <property type="project" value="UniProtKB-UniRule"/>
</dbReference>
<keyword evidence="6 8" id="KW-0406">Ion transport</keyword>
<feature type="domain" description="ATPsynthase alpha/beta subunit barrel-sandwich" evidence="11">
    <location>
        <begin position="115"/>
        <end position="202"/>
    </location>
</feature>
<dbReference type="GO" id="GO:0046933">
    <property type="term" value="F:proton-transporting ATP synthase activity, rotational mechanism"/>
    <property type="evidence" value="ECO:0007669"/>
    <property type="project" value="UniProtKB-UniRule"/>
</dbReference>
<dbReference type="SUPFAM" id="SSF52540">
    <property type="entry name" value="P-loop containing nucleoside triphosphate hydrolases"/>
    <property type="match status" value="1"/>
</dbReference>
<evidence type="ECO:0000256" key="7">
    <source>
        <dbReference type="ARBA" id="ARBA00054855"/>
    </source>
</evidence>
<dbReference type="InterPro" id="IPR004100">
    <property type="entry name" value="ATPase_F1/V1/A1_a/bsu_N"/>
</dbReference>
<dbReference type="InterPro" id="IPR027417">
    <property type="entry name" value="P-loop_NTPase"/>
</dbReference>
<comment type="function">
    <text evidence="7 8">Produces ATP from ADP in the presence of a proton gradient across the membrane. The V-type alpha chain is a catalytic subunit.</text>
</comment>
<dbReference type="Pfam" id="PF16886">
    <property type="entry name" value="ATP-synt_ab_Xtn"/>
    <property type="match status" value="1"/>
</dbReference>
<dbReference type="InterPro" id="IPR022878">
    <property type="entry name" value="V-ATPase_asu"/>
</dbReference>
<reference evidence="12 13" key="1">
    <citation type="submission" date="2018-04" db="EMBL/GenBank/DDBJ databases">
        <title>Genomic Encyclopedia of Type Strains, Phase IV (KMG-IV): sequencing the most valuable type-strain genomes for metagenomic binning, comparative biology and taxonomic classification.</title>
        <authorList>
            <person name="Goeker M."/>
        </authorList>
    </citation>
    <scope>NUCLEOTIDE SEQUENCE [LARGE SCALE GENOMIC DNA]</scope>
    <source>
        <strain evidence="12 13">DSM 14823</strain>
    </source>
</reference>
<evidence type="ECO:0000259" key="11">
    <source>
        <dbReference type="Pfam" id="PF16886"/>
    </source>
</evidence>
<keyword evidence="8" id="KW-0375">Hydrogen ion transport</keyword>
<dbReference type="AlphaFoldDB" id="A0A2U1B747"/>
<comment type="similarity">
    <text evidence="1 8">Belongs to the ATPase alpha/beta chains family.</text>
</comment>
<keyword evidence="13" id="KW-1185">Reference proteome</keyword>
<dbReference type="CDD" id="cd01426">
    <property type="entry name" value="ATP-synt_F1_V1_A1_AB_FliI_N"/>
    <property type="match status" value="1"/>
</dbReference>
<dbReference type="GeneID" id="78294458"/>
<evidence type="ECO:0000256" key="4">
    <source>
        <dbReference type="ARBA" id="ARBA00022840"/>
    </source>
</evidence>
<evidence type="ECO:0000313" key="12">
    <source>
        <dbReference type="EMBL" id="PVY44504.1"/>
    </source>
</evidence>
<dbReference type="Gene3D" id="1.10.1140.10">
    <property type="entry name" value="Bovine Mitochondrial F1-atpase, Atp Synthase Beta Chain, Chain D, domain 3"/>
    <property type="match status" value="1"/>
</dbReference>
<dbReference type="CDD" id="cd01134">
    <property type="entry name" value="V_A-ATPase_A"/>
    <property type="match status" value="1"/>
</dbReference>
<evidence type="ECO:0000256" key="5">
    <source>
        <dbReference type="ARBA" id="ARBA00022967"/>
    </source>
</evidence>
<proteinExistence type="inferred from homology"/>
<dbReference type="InterPro" id="IPR031686">
    <property type="entry name" value="ATP-synth_a_Xtn"/>
</dbReference>
<dbReference type="Gene3D" id="3.40.50.300">
    <property type="entry name" value="P-loop containing nucleotide triphosphate hydrolases"/>
    <property type="match status" value="1"/>
</dbReference>
<dbReference type="OrthoDB" id="9803053at2"/>
<dbReference type="HAMAP" id="MF_00309">
    <property type="entry name" value="ATP_synth_A_arch"/>
    <property type="match status" value="1"/>
</dbReference>
<evidence type="ECO:0000256" key="6">
    <source>
        <dbReference type="ARBA" id="ARBA00023065"/>
    </source>
</evidence>
<dbReference type="Pfam" id="PF02874">
    <property type="entry name" value="ATP-synt_ab_N"/>
    <property type="match status" value="1"/>
</dbReference>
<dbReference type="EC" id="7.1.2.2" evidence="8"/>
<feature type="domain" description="ATPase F1/V1/A1 complex alpha/beta subunit nucleotide-binding" evidence="9">
    <location>
        <begin position="223"/>
        <end position="442"/>
    </location>
</feature>
<keyword evidence="2 8" id="KW-0813">Transport</keyword>
<evidence type="ECO:0000256" key="2">
    <source>
        <dbReference type="ARBA" id="ARBA00022448"/>
    </source>
</evidence>
<dbReference type="InterPro" id="IPR000194">
    <property type="entry name" value="ATPase_F1/V1/A1_a/bsu_nucl-bd"/>
</dbReference>
<keyword evidence="3 8" id="KW-0547">Nucleotide-binding</keyword>
<feature type="domain" description="ATPase F1/V1/A1 complex alpha/beta subunit N-terminal" evidence="10">
    <location>
        <begin position="10"/>
        <end position="73"/>
    </location>
</feature>
<protein>
    <recommendedName>
        <fullName evidence="8">V-type ATP synthase alpha chain</fullName>
        <ecNumber evidence="8">7.1.2.2</ecNumber>
    </recommendedName>
    <alternativeName>
        <fullName evidence="8">V-ATPase subunit A</fullName>
    </alternativeName>
</protein>
<comment type="caution">
    <text evidence="12">The sequence shown here is derived from an EMBL/GenBank/DDBJ whole genome shotgun (WGS) entry which is preliminary data.</text>
</comment>